<dbReference type="EMBL" id="CP060412">
    <property type="protein sequence ID" value="QNK03217.1"/>
    <property type="molecule type" value="Genomic_DNA"/>
</dbReference>
<feature type="domain" description="O-GlcNAc transferase C-terminal" evidence="10">
    <location>
        <begin position="274"/>
        <end position="438"/>
    </location>
</feature>
<evidence type="ECO:0000256" key="4">
    <source>
        <dbReference type="ARBA" id="ARBA00022676"/>
    </source>
</evidence>
<dbReference type="Pfam" id="PF13844">
    <property type="entry name" value="Glyco_transf_41"/>
    <property type="match status" value="2"/>
</dbReference>
<dbReference type="SUPFAM" id="SSF48452">
    <property type="entry name" value="TPR-like"/>
    <property type="match status" value="1"/>
</dbReference>
<dbReference type="Gene3D" id="3.40.50.11380">
    <property type="match status" value="1"/>
</dbReference>
<feature type="domain" description="O-GlcNAc transferase C-terminal" evidence="10">
    <location>
        <begin position="457"/>
        <end position="629"/>
    </location>
</feature>
<dbReference type="InterPro" id="IPR019734">
    <property type="entry name" value="TPR_rpt"/>
</dbReference>
<dbReference type="GO" id="GO:0097363">
    <property type="term" value="F:protein O-acetylglucosaminyltransferase activity"/>
    <property type="evidence" value="ECO:0007669"/>
    <property type="project" value="UniProtKB-EC"/>
</dbReference>
<feature type="repeat" description="TPR" evidence="8">
    <location>
        <begin position="130"/>
        <end position="163"/>
    </location>
</feature>
<keyword evidence="12" id="KW-1185">Reference proteome</keyword>
<evidence type="ECO:0000256" key="2">
    <source>
        <dbReference type="ARBA" id="ARBA00005386"/>
    </source>
</evidence>
<feature type="region of interest" description="Disordered" evidence="9">
    <location>
        <begin position="1"/>
        <end position="30"/>
    </location>
</feature>
<comment type="pathway">
    <text evidence="1">Protein modification; protein glycosylation.</text>
</comment>
<dbReference type="PROSITE" id="PS50005">
    <property type="entry name" value="TPR"/>
    <property type="match status" value="2"/>
</dbReference>
<dbReference type="EC" id="2.4.1.255" evidence="3"/>
<dbReference type="InterPro" id="IPR013105">
    <property type="entry name" value="TPR_2"/>
</dbReference>
<dbReference type="Gene3D" id="3.40.50.2000">
    <property type="entry name" value="Glycogen Phosphorylase B"/>
    <property type="match status" value="1"/>
</dbReference>
<evidence type="ECO:0000256" key="7">
    <source>
        <dbReference type="ARBA" id="ARBA00022803"/>
    </source>
</evidence>
<dbReference type="InterPro" id="IPR011990">
    <property type="entry name" value="TPR-like_helical_dom_sf"/>
</dbReference>
<keyword evidence="4" id="KW-0328">Glycosyltransferase</keyword>
<dbReference type="PANTHER" id="PTHR44835:SF1">
    <property type="entry name" value="PROTEIN O-GLCNAC TRANSFERASE"/>
    <property type="match status" value="1"/>
</dbReference>
<dbReference type="Pfam" id="PF14559">
    <property type="entry name" value="TPR_19"/>
    <property type="match status" value="1"/>
</dbReference>
<comment type="similarity">
    <text evidence="2">Belongs to the glycosyltransferase 41 family. O-GlcNAc transferase subfamily.</text>
</comment>
<evidence type="ECO:0000256" key="3">
    <source>
        <dbReference type="ARBA" id="ARBA00011970"/>
    </source>
</evidence>
<dbReference type="Gene3D" id="1.25.40.10">
    <property type="entry name" value="Tetratricopeptide repeat domain"/>
    <property type="match status" value="2"/>
</dbReference>
<gene>
    <name evidence="11" type="ORF">H8F01_08965</name>
</gene>
<feature type="repeat" description="TPR" evidence="8">
    <location>
        <begin position="28"/>
        <end position="61"/>
    </location>
</feature>
<reference evidence="11 12" key="1">
    <citation type="submission" date="2020-08" db="EMBL/GenBank/DDBJ databases">
        <title>Dyella sp. G9 isolated from forest soil.</title>
        <authorList>
            <person name="Fu J."/>
            <person name="Qiu L."/>
        </authorList>
    </citation>
    <scope>NUCLEOTIDE SEQUENCE [LARGE SCALE GENOMIC DNA]</scope>
    <source>
        <strain evidence="11 12">G9</strain>
    </source>
</reference>
<evidence type="ECO:0000256" key="6">
    <source>
        <dbReference type="ARBA" id="ARBA00022737"/>
    </source>
</evidence>
<evidence type="ECO:0000256" key="5">
    <source>
        <dbReference type="ARBA" id="ARBA00022679"/>
    </source>
</evidence>
<evidence type="ECO:0000256" key="1">
    <source>
        <dbReference type="ARBA" id="ARBA00004922"/>
    </source>
</evidence>
<evidence type="ECO:0000256" key="9">
    <source>
        <dbReference type="SAM" id="MobiDB-lite"/>
    </source>
</evidence>
<organism evidence="11 12">
    <name type="scientific">Dyella telluris</name>
    <dbReference type="NCBI Taxonomy" id="2763498"/>
    <lineage>
        <taxon>Bacteria</taxon>
        <taxon>Pseudomonadati</taxon>
        <taxon>Pseudomonadota</taxon>
        <taxon>Gammaproteobacteria</taxon>
        <taxon>Lysobacterales</taxon>
        <taxon>Rhodanobacteraceae</taxon>
        <taxon>Dyella</taxon>
    </lineage>
</organism>
<dbReference type="KEGG" id="dtl:H8F01_08965"/>
<evidence type="ECO:0000259" key="10">
    <source>
        <dbReference type="Pfam" id="PF13844"/>
    </source>
</evidence>
<dbReference type="Pfam" id="PF13181">
    <property type="entry name" value="TPR_8"/>
    <property type="match status" value="1"/>
</dbReference>
<evidence type="ECO:0000256" key="8">
    <source>
        <dbReference type="PROSITE-ProRule" id="PRU00339"/>
    </source>
</evidence>
<dbReference type="SMART" id="SM00028">
    <property type="entry name" value="TPR"/>
    <property type="match status" value="6"/>
</dbReference>
<keyword evidence="7 8" id="KW-0802">TPR repeat</keyword>
<keyword evidence="5" id="KW-0808">Transferase</keyword>
<name>A0A7G8Q8V9_9GAMM</name>
<dbReference type="Pfam" id="PF07719">
    <property type="entry name" value="TPR_2"/>
    <property type="match status" value="1"/>
</dbReference>
<evidence type="ECO:0000313" key="11">
    <source>
        <dbReference type="EMBL" id="QNK03217.1"/>
    </source>
</evidence>
<protein>
    <recommendedName>
        <fullName evidence="3">protein O-GlcNAc transferase</fullName>
        <ecNumber evidence="3">2.4.1.255</ecNumber>
    </recommendedName>
</protein>
<keyword evidence="6" id="KW-0677">Repeat</keyword>
<dbReference type="InterPro" id="IPR051939">
    <property type="entry name" value="Glycosyltr_41/O-GlcNAc_trsf"/>
</dbReference>
<dbReference type="PANTHER" id="PTHR44835">
    <property type="entry name" value="UDP-N-ACETYLGLUCOSAMINE--PEPTIDE N-ACETYLGLUCOSAMINYLTRANSFERASE SPINDLY-RELATED"/>
    <property type="match status" value="1"/>
</dbReference>
<evidence type="ECO:0000313" key="12">
    <source>
        <dbReference type="Proteomes" id="UP000515873"/>
    </source>
</evidence>
<dbReference type="InterPro" id="IPR029489">
    <property type="entry name" value="OGT/SEC/SPY_C"/>
</dbReference>
<accession>A0A7G8Q8V9</accession>
<dbReference type="Proteomes" id="UP000515873">
    <property type="component" value="Chromosome"/>
</dbReference>
<proteinExistence type="inferred from homology"/>
<feature type="compositionally biased region" description="Basic and acidic residues" evidence="9">
    <location>
        <begin position="16"/>
        <end position="30"/>
    </location>
</feature>
<dbReference type="AlphaFoldDB" id="A0A7G8Q8V9"/>
<sequence>MTPAEPRTDAPSIPTGDERAGAQDPHSSDAHFHRGLVLSQQARHEEALAAFQQAAALAPDWADAQNSVGAELAVLGRSRDAELAFRTALTIQPTLAASWCNLGQLLAEAGRCNEAVDALRQAIAHGAVSAHVYHLLGSVLITLGEHAEAEQQLRRTLELDAHHALAALKLADLLRMSNRVDEAESYASAVVERHPHWAIAHFALGNVAMSKGIGNPGLAVGHVQHAVQLDPDNLSCRVNLAYLQIFASEDGHAVLNECRALTAHFEEPFLRTTIAYPNDPTPSRRLRIGYVSPDFREHCQSLFMTPLLKHHDHAEVEVFGYASVKNPDAVTQQLAALVDVWRDVSSLDDDRLALQILDDQIDILVDLTMHMSNGRPLLFARRPAPVQVAWLAYPGTTGSKAIGYRLTDPWLDPPDDAGADGRYSERSIRLPDTFWCYDPLTTESEPGPLPATQNGYVTFGCLNNPHKLTDRTFALWAQVLHNVPRSRLLLLLPDGSARDIVQKKFEQLGIDGSRLTLVRFQKREDYLRTYQSIDIALDVFPYNGHTTSLDALWMGVPVATIIGTMPASRAGYSLLSNIGLSELAAATDAGFVTCATRLASNLPALAELRAGLRARMEASPLMDGVRFARGMEAAYRQMWTEWCGTQHH</sequence>
<dbReference type="RefSeq" id="WP_187058687.1">
    <property type="nucleotide sequence ID" value="NZ_CP060412.1"/>
</dbReference>